<keyword evidence="2" id="KW-1185">Reference proteome</keyword>
<evidence type="ECO:0000313" key="1">
    <source>
        <dbReference type="EMBL" id="AGI11965.1"/>
    </source>
</evidence>
<protein>
    <submittedName>
        <fullName evidence="1">Uncharacterized protein</fullName>
    </submittedName>
</protein>
<proteinExistence type="predicted"/>
<accession>U5JA07</accession>
<reference evidence="1 2" key="1">
    <citation type="journal article" date="2014" name="PLoS ONE">
        <title>Novel Giant Siphovirus from Bacillus anthracis Features Unusual Genome Characteristics.</title>
        <authorList>
            <person name="Ganz H.H."/>
            <person name="Law C."/>
            <person name="Schmuki M."/>
            <person name="Eichenseher F."/>
            <person name="Calendar R."/>
            <person name="Loessner M.J."/>
            <person name="Getz W.M."/>
            <person name="Korlach J."/>
            <person name="Beyer W."/>
            <person name="Klumpp J."/>
        </authorList>
    </citation>
    <scope>NUCLEOTIDE SEQUENCE [LARGE SCALE GENOMIC DNA]</scope>
</reference>
<sequence>MNKEDKEQKESIEACEQAIGRELTIEERMIFGMAYHCGRQDGIKVVEDKVNGFD</sequence>
<dbReference type="EMBL" id="KC481682">
    <property type="protein sequence ID" value="AGI11965.1"/>
    <property type="molecule type" value="Genomic_DNA"/>
</dbReference>
<dbReference type="RefSeq" id="YP_008873279.1">
    <property type="nucleotide sequence ID" value="NC_023007.1"/>
</dbReference>
<evidence type="ECO:0000313" key="2">
    <source>
        <dbReference type="Proteomes" id="UP000017661"/>
    </source>
</evidence>
<dbReference type="GeneID" id="17825167"/>
<dbReference type="KEGG" id="vg:17825167"/>
<name>U5JA07_9CAUD</name>
<organism evidence="1 2">
    <name type="scientific">Bacillus phage vB_BanS-Tsamsa</name>
    <dbReference type="NCBI Taxonomy" id="1308863"/>
    <lineage>
        <taxon>Viruses</taxon>
        <taxon>Duplodnaviria</taxon>
        <taxon>Heunggongvirae</taxon>
        <taxon>Uroviricota</taxon>
        <taxon>Caudoviricetes</taxon>
        <taxon>Joanripponvirinae</taxon>
        <taxon>Tsamsavirus</taxon>
        <taxon>Tsamsavirus tsamsa</taxon>
    </lineage>
</organism>
<dbReference type="Proteomes" id="UP000017661">
    <property type="component" value="Segment"/>
</dbReference>